<sequence length="212" mass="25004">MTKFYKDWTINVTSKEVNFFQRTENIFELSPGIIRINHLTKFYFHTDWTITLTSREITRFYFISNNSPPPGGLVFKQTKSIFKLSPVIIRTNVLTKLYALTINLYKDWTINLAFRTGTIFKRIQYIIRTNMLTKFHDDLTINVTSRVFTRKNTPPLAAIIFLNDRNRSHILTNFHDDQTMKVASRVLTRKTPLSPSDYVFVFHRTRAGPFRP</sequence>
<proteinExistence type="predicted"/>
<reference evidence="1" key="1">
    <citation type="journal article" date="2019" name="bioRxiv">
        <title>The Genome of the Zebra Mussel, Dreissena polymorpha: A Resource for Invasive Species Research.</title>
        <authorList>
            <person name="McCartney M.A."/>
            <person name="Auch B."/>
            <person name="Kono T."/>
            <person name="Mallez S."/>
            <person name="Zhang Y."/>
            <person name="Obille A."/>
            <person name="Becker A."/>
            <person name="Abrahante J.E."/>
            <person name="Garbe J."/>
            <person name="Badalamenti J.P."/>
            <person name="Herman A."/>
            <person name="Mangelson H."/>
            <person name="Liachko I."/>
            <person name="Sullivan S."/>
            <person name="Sone E.D."/>
            <person name="Koren S."/>
            <person name="Silverstein K.A.T."/>
            <person name="Beckman K.B."/>
            <person name="Gohl D.M."/>
        </authorList>
    </citation>
    <scope>NUCLEOTIDE SEQUENCE</scope>
    <source>
        <strain evidence="1">Duluth1</strain>
        <tissue evidence="1">Whole animal</tissue>
    </source>
</reference>
<keyword evidence="2" id="KW-1185">Reference proteome</keyword>
<reference evidence="1" key="2">
    <citation type="submission" date="2020-11" db="EMBL/GenBank/DDBJ databases">
        <authorList>
            <person name="McCartney M.A."/>
            <person name="Auch B."/>
            <person name="Kono T."/>
            <person name="Mallez S."/>
            <person name="Becker A."/>
            <person name="Gohl D.M."/>
            <person name="Silverstein K.A.T."/>
            <person name="Koren S."/>
            <person name="Bechman K.B."/>
            <person name="Herman A."/>
            <person name="Abrahante J.E."/>
            <person name="Garbe J."/>
        </authorList>
    </citation>
    <scope>NUCLEOTIDE SEQUENCE</scope>
    <source>
        <strain evidence="1">Duluth1</strain>
        <tissue evidence="1">Whole animal</tissue>
    </source>
</reference>
<dbReference type="AlphaFoldDB" id="A0A9D4HFY9"/>
<evidence type="ECO:0000313" key="1">
    <source>
        <dbReference type="EMBL" id="KAH3716149.1"/>
    </source>
</evidence>
<accession>A0A9D4HFY9</accession>
<protein>
    <submittedName>
        <fullName evidence="1">Uncharacterized protein</fullName>
    </submittedName>
</protein>
<evidence type="ECO:0000313" key="2">
    <source>
        <dbReference type="Proteomes" id="UP000828390"/>
    </source>
</evidence>
<dbReference type="Proteomes" id="UP000828390">
    <property type="component" value="Unassembled WGS sequence"/>
</dbReference>
<gene>
    <name evidence="1" type="ORF">DPMN_058868</name>
</gene>
<name>A0A9D4HFY9_DREPO</name>
<comment type="caution">
    <text evidence="1">The sequence shown here is derived from an EMBL/GenBank/DDBJ whole genome shotgun (WGS) entry which is preliminary data.</text>
</comment>
<dbReference type="EMBL" id="JAIWYP010000013">
    <property type="protein sequence ID" value="KAH3716149.1"/>
    <property type="molecule type" value="Genomic_DNA"/>
</dbReference>
<organism evidence="1 2">
    <name type="scientific">Dreissena polymorpha</name>
    <name type="common">Zebra mussel</name>
    <name type="synonym">Mytilus polymorpha</name>
    <dbReference type="NCBI Taxonomy" id="45954"/>
    <lineage>
        <taxon>Eukaryota</taxon>
        <taxon>Metazoa</taxon>
        <taxon>Spiralia</taxon>
        <taxon>Lophotrochozoa</taxon>
        <taxon>Mollusca</taxon>
        <taxon>Bivalvia</taxon>
        <taxon>Autobranchia</taxon>
        <taxon>Heteroconchia</taxon>
        <taxon>Euheterodonta</taxon>
        <taxon>Imparidentia</taxon>
        <taxon>Neoheterodontei</taxon>
        <taxon>Myida</taxon>
        <taxon>Dreissenoidea</taxon>
        <taxon>Dreissenidae</taxon>
        <taxon>Dreissena</taxon>
    </lineage>
</organism>